<organism evidence="3 4">
    <name type="scientific">Piscirickettsia litoralis</name>
    <dbReference type="NCBI Taxonomy" id="1891921"/>
    <lineage>
        <taxon>Bacteria</taxon>
        <taxon>Pseudomonadati</taxon>
        <taxon>Pseudomonadota</taxon>
        <taxon>Gammaproteobacteria</taxon>
        <taxon>Thiotrichales</taxon>
        <taxon>Piscirickettsiaceae</taxon>
        <taxon>Piscirickettsia</taxon>
    </lineage>
</organism>
<dbReference type="PANTHER" id="PTHR38834:SF3">
    <property type="entry name" value="SOLUTE-BINDING PROTEIN FAMILY 3_N-TERMINAL DOMAIN-CONTAINING PROTEIN"/>
    <property type="match status" value="1"/>
</dbReference>
<dbReference type="Pfam" id="PF00497">
    <property type="entry name" value="SBP_bac_3"/>
    <property type="match status" value="1"/>
</dbReference>
<dbReference type="SMART" id="SM00062">
    <property type="entry name" value="PBPb"/>
    <property type="match status" value="1"/>
</dbReference>
<evidence type="ECO:0000313" key="3">
    <source>
        <dbReference type="EMBL" id="ODN41536.1"/>
    </source>
</evidence>
<keyword evidence="1" id="KW-0732">Signal</keyword>
<gene>
    <name evidence="3" type="ORF">BGC07_15625</name>
</gene>
<dbReference type="Gene3D" id="3.40.190.10">
    <property type="entry name" value="Periplasmic binding protein-like II"/>
    <property type="match status" value="2"/>
</dbReference>
<reference evidence="3 4" key="1">
    <citation type="submission" date="2016-08" db="EMBL/GenBank/DDBJ databases">
        <title>Draft genome sequence of Candidatus Piscirickettsia litoralis, from seawater.</title>
        <authorList>
            <person name="Wan X."/>
            <person name="Lee A.J."/>
            <person name="Hou S."/>
            <person name="Donachie S.P."/>
        </authorList>
    </citation>
    <scope>NUCLEOTIDE SEQUENCE [LARGE SCALE GENOMIC DNA]</scope>
    <source>
        <strain evidence="3 4">Y2</strain>
    </source>
</reference>
<keyword evidence="4" id="KW-1185">Reference proteome</keyword>
<evidence type="ECO:0000259" key="2">
    <source>
        <dbReference type="SMART" id="SM00062"/>
    </source>
</evidence>
<proteinExistence type="predicted"/>
<evidence type="ECO:0000256" key="1">
    <source>
        <dbReference type="SAM" id="SignalP"/>
    </source>
</evidence>
<feature type="signal peptide" evidence="1">
    <location>
        <begin position="1"/>
        <end position="23"/>
    </location>
</feature>
<dbReference type="InterPro" id="IPR001638">
    <property type="entry name" value="Solute-binding_3/MltF_N"/>
</dbReference>
<dbReference type="Proteomes" id="UP000094329">
    <property type="component" value="Unassembled WGS sequence"/>
</dbReference>
<feature type="domain" description="Solute-binding protein family 3/N-terminal" evidence="2">
    <location>
        <begin position="26"/>
        <end position="252"/>
    </location>
</feature>
<comment type="caution">
    <text evidence="3">The sequence shown here is derived from an EMBL/GenBank/DDBJ whole genome shotgun (WGS) entry which is preliminary data.</text>
</comment>
<evidence type="ECO:0000313" key="4">
    <source>
        <dbReference type="Proteomes" id="UP000094329"/>
    </source>
</evidence>
<feature type="chain" id="PRO_5045697182" evidence="1">
    <location>
        <begin position="24"/>
        <end position="252"/>
    </location>
</feature>
<dbReference type="EMBL" id="MDTU01000002">
    <property type="protein sequence ID" value="ODN41536.1"/>
    <property type="molecule type" value="Genomic_DNA"/>
</dbReference>
<dbReference type="RefSeq" id="WP_069314001.1">
    <property type="nucleotide sequence ID" value="NZ_MDTU01000002.1"/>
</dbReference>
<dbReference type="SUPFAM" id="SSF53850">
    <property type="entry name" value="Periplasmic binding protein-like II"/>
    <property type="match status" value="1"/>
</dbReference>
<dbReference type="PANTHER" id="PTHR38834">
    <property type="entry name" value="PERIPLASMIC SUBSTRATE BINDING PROTEIN FAMILY 3"/>
    <property type="match status" value="1"/>
</dbReference>
<sequence length="252" mass="28502">MKLFKQLAIMLGIVSLTSTSSFAIQKVKIMTENYPPYNYPGEDKKPEGFAVDLLKKVLKTINAPQSESDIKVLPWPRAYSFVQKPGEKNMLFSMTRTEEREALFKWVGPITKTKIAVFATKDSQVSISNASELKQYKFAVVRGGISSILLGSSGVPSSNIKAVNKFDLIPRMIDRKRADLFVYEQNSAVDTMKRAGMDPSKYKSIFVLKEGELYYAFNLSVNEETIKAYQDGLDKVKQDSEFMNKITDQFLK</sequence>
<protein>
    <submittedName>
        <fullName evidence="3">ABC transporter substrate-binding protein</fullName>
    </submittedName>
</protein>
<name>A0ABX2ZY40_9GAMM</name>
<accession>A0ABX2ZY40</accession>